<dbReference type="Proteomes" id="UP000828390">
    <property type="component" value="Unassembled WGS sequence"/>
</dbReference>
<dbReference type="EMBL" id="JAIWYP010000004">
    <property type="protein sequence ID" value="KAH3831014.1"/>
    <property type="molecule type" value="Genomic_DNA"/>
</dbReference>
<dbReference type="AlphaFoldDB" id="A0A9D4HCS9"/>
<comment type="caution">
    <text evidence="1">The sequence shown here is derived from an EMBL/GenBank/DDBJ whole genome shotgun (WGS) entry which is preliminary data.</text>
</comment>
<protein>
    <submittedName>
        <fullName evidence="1">Uncharacterized protein</fullName>
    </submittedName>
</protein>
<keyword evidence="2" id="KW-1185">Reference proteome</keyword>
<gene>
    <name evidence="1" type="ORF">DPMN_104273</name>
</gene>
<proteinExistence type="predicted"/>
<reference evidence="1" key="2">
    <citation type="submission" date="2020-11" db="EMBL/GenBank/DDBJ databases">
        <authorList>
            <person name="McCartney M.A."/>
            <person name="Auch B."/>
            <person name="Kono T."/>
            <person name="Mallez S."/>
            <person name="Becker A."/>
            <person name="Gohl D.M."/>
            <person name="Silverstein K.A.T."/>
            <person name="Koren S."/>
            <person name="Bechman K.B."/>
            <person name="Herman A."/>
            <person name="Abrahante J.E."/>
            <person name="Garbe J."/>
        </authorList>
    </citation>
    <scope>NUCLEOTIDE SEQUENCE</scope>
    <source>
        <strain evidence="1">Duluth1</strain>
        <tissue evidence="1">Whole animal</tissue>
    </source>
</reference>
<organism evidence="1 2">
    <name type="scientific">Dreissena polymorpha</name>
    <name type="common">Zebra mussel</name>
    <name type="synonym">Mytilus polymorpha</name>
    <dbReference type="NCBI Taxonomy" id="45954"/>
    <lineage>
        <taxon>Eukaryota</taxon>
        <taxon>Metazoa</taxon>
        <taxon>Spiralia</taxon>
        <taxon>Lophotrochozoa</taxon>
        <taxon>Mollusca</taxon>
        <taxon>Bivalvia</taxon>
        <taxon>Autobranchia</taxon>
        <taxon>Heteroconchia</taxon>
        <taxon>Euheterodonta</taxon>
        <taxon>Imparidentia</taxon>
        <taxon>Neoheterodontei</taxon>
        <taxon>Myida</taxon>
        <taxon>Dreissenoidea</taxon>
        <taxon>Dreissenidae</taxon>
        <taxon>Dreissena</taxon>
    </lineage>
</organism>
<evidence type="ECO:0000313" key="1">
    <source>
        <dbReference type="EMBL" id="KAH3831014.1"/>
    </source>
</evidence>
<accession>A0A9D4HCS9</accession>
<evidence type="ECO:0000313" key="2">
    <source>
        <dbReference type="Proteomes" id="UP000828390"/>
    </source>
</evidence>
<reference evidence="1" key="1">
    <citation type="journal article" date="2019" name="bioRxiv">
        <title>The Genome of the Zebra Mussel, Dreissena polymorpha: A Resource for Invasive Species Research.</title>
        <authorList>
            <person name="McCartney M.A."/>
            <person name="Auch B."/>
            <person name="Kono T."/>
            <person name="Mallez S."/>
            <person name="Zhang Y."/>
            <person name="Obille A."/>
            <person name="Becker A."/>
            <person name="Abrahante J.E."/>
            <person name="Garbe J."/>
            <person name="Badalamenti J.P."/>
            <person name="Herman A."/>
            <person name="Mangelson H."/>
            <person name="Liachko I."/>
            <person name="Sullivan S."/>
            <person name="Sone E.D."/>
            <person name="Koren S."/>
            <person name="Silverstein K.A.T."/>
            <person name="Beckman K.B."/>
            <person name="Gohl D.M."/>
        </authorList>
    </citation>
    <scope>NUCLEOTIDE SEQUENCE</scope>
    <source>
        <strain evidence="1">Duluth1</strain>
        <tissue evidence="1">Whole animal</tissue>
    </source>
</reference>
<name>A0A9D4HCS9_DREPO</name>
<sequence length="73" mass="8113">MALMSYAASVAPDQPAQLRNCATAQSGQELRWPLQSRRGVMDMVSALRPGGHGFDPHRGSVLKISHKDTKYWF</sequence>